<dbReference type="CDD" id="cd01830">
    <property type="entry name" value="XynE_like"/>
    <property type="match status" value="1"/>
</dbReference>
<protein>
    <submittedName>
        <fullName evidence="2">SGNH/GDSL hydrolase family protein</fullName>
    </submittedName>
</protein>
<dbReference type="RefSeq" id="WP_378207085.1">
    <property type="nucleotide sequence ID" value="NZ_JBHLZP010000205.1"/>
</dbReference>
<dbReference type="GO" id="GO:0016787">
    <property type="term" value="F:hydrolase activity"/>
    <property type="evidence" value="ECO:0007669"/>
    <property type="project" value="UniProtKB-KW"/>
</dbReference>
<dbReference type="EMBL" id="JBHLZP010000205">
    <property type="protein sequence ID" value="MFB9835489.1"/>
    <property type="molecule type" value="Genomic_DNA"/>
</dbReference>
<evidence type="ECO:0000259" key="1">
    <source>
        <dbReference type="Pfam" id="PF13472"/>
    </source>
</evidence>
<dbReference type="InterPro" id="IPR013830">
    <property type="entry name" value="SGNH_hydro"/>
</dbReference>
<keyword evidence="2" id="KW-0378">Hydrolase</keyword>
<accession>A0ABV5YN41</accession>
<sequence>MPSPITRASLRGRSGRRVLIGGLGALLLTLPGQRTAHSMPAHDNAGTRWTATWTASPTAAAATGLSATGLNDQTVRNVVHTSAGGWMLRVRLTNRYGDRPVTFDDVAVGIADGAALGHGVRITFGGRPAVTIPAGADVASDAVRLAVGPQENLAVSLHTPGPTGPASWHSAAHTTSYVAAGDHAGDPSGDAFTTQVTSWYFLDGVDVLASPRNGAVVALGDSITDGTGTALDSNTRWTDDLARRIDDAPPGRRASVVNAGIGGNEVTLDRQPPYFGVAALRRLDADVLAQPGVSAVIVFEGVNDLTASAVPATQLIAGLRQVADRVHAARLPVIGATITPCGGYPVCGAQVEEQRQLVNTWIRTSGTFDTVLDFDSVVRDPAQTDVLRAEFDSGDHLHPNAAAYQAMADTIDLRTLTHRVGADS</sequence>
<dbReference type="PANTHER" id="PTHR43784">
    <property type="entry name" value="GDSL-LIKE LIPASE/ACYLHYDROLASE, PUTATIVE (AFU_ORTHOLOGUE AFUA_2G00820)-RELATED"/>
    <property type="match status" value="1"/>
</dbReference>
<gene>
    <name evidence="2" type="ORF">ACFFNX_25220</name>
</gene>
<dbReference type="SUPFAM" id="SSF52266">
    <property type="entry name" value="SGNH hydrolase"/>
    <property type="match status" value="1"/>
</dbReference>
<organism evidence="2 3">
    <name type="scientific">Actinoallomurus acaciae</name>
    <dbReference type="NCBI Taxonomy" id="502577"/>
    <lineage>
        <taxon>Bacteria</taxon>
        <taxon>Bacillati</taxon>
        <taxon>Actinomycetota</taxon>
        <taxon>Actinomycetes</taxon>
        <taxon>Streptosporangiales</taxon>
        <taxon>Thermomonosporaceae</taxon>
        <taxon>Actinoallomurus</taxon>
    </lineage>
</organism>
<feature type="domain" description="SGNH hydrolase-type esterase" evidence="1">
    <location>
        <begin position="218"/>
        <end position="406"/>
    </location>
</feature>
<dbReference type="InterPro" id="IPR053140">
    <property type="entry name" value="GDSL_Rv0518-like"/>
</dbReference>
<dbReference type="PANTHER" id="PTHR43784:SF2">
    <property type="entry name" value="GDSL-LIKE LIPASE_ACYLHYDROLASE, PUTATIVE (AFU_ORTHOLOGUE AFUA_2G00820)-RELATED"/>
    <property type="match status" value="1"/>
</dbReference>
<reference evidence="2 3" key="1">
    <citation type="submission" date="2024-09" db="EMBL/GenBank/DDBJ databases">
        <authorList>
            <person name="Sun Q."/>
            <person name="Mori K."/>
        </authorList>
    </citation>
    <scope>NUCLEOTIDE SEQUENCE [LARGE SCALE GENOMIC DNA]</scope>
    <source>
        <strain evidence="2 3">TBRC 0563</strain>
    </source>
</reference>
<dbReference type="Proteomes" id="UP001589627">
    <property type="component" value="Unassembled WGS sequence"/>
</dbReference>
<comment type="caution">
    <text evidence="2">The sequence shown here is derived from an EMBL/GenBank/DDBJ whole genome shotgun (WGS) entry which is preliminary data.</text>
</comment>
<evidence type="ECO:0000313" key="3">
    <source>
        <dbReference type="Proteomes" id="UP001589627"/>
    </source>
</evidence>
<proteinExistence type="predicted"/>
<dbReference type="InterPro" id="IPR036514">
    <property type="entry name" value="SGNH_hydro_sf"/>
</dbReference>
<dbReference type="Gene3D" id="3.40.50.1110">
    <property type="entry name" value="SGNH hydrolase"/>
    <property type="match status" value="1"/>
</dbReference>
<evidence type="ECO:0000313" key="2">
    <source>
        <dbReference type="EMBL" id="MFB9835489.1"/>
    </source>
</evidence>
<keyword evidence="3" id="KW-1185">Reference proteome</keyword>
<dbReference type="Pfam" id="PF13472">
    <property type="entry name" value="Lipase_GDSL_2"/>
    <property type="match status" value="1"/>
</dbReference>
<name>A0ABV5YN41_9ACTN</name>